<reference evidence="1 2" key="1">
    <citation type="journal article" date="2012" name="Science">
        <title>The Paleozoic origin of enzymatic lignin decomposition reconstructed from 31 fungal genomes.</title>
        <authorList>
            <person name="Floudas D."/>
            <person name="Binder M."/>
            <person name="Riley R."/>
            <person name="Barry K."/>
            <person name="Blanchette R.A."/>
            <person name="Henrissat B."/>
            <person name="Martinez A.T."/>
            <person name="Otillar R."/>
            <person name="Spatafora J.W."/>
            <person name="Yadav J.S."/>
            <person name="Aerts A."/>
            <person name="Benoit I."/>
            <person name="Boyd A."/>
            <person name="Carlson A."/>
            <person name="Copeland A."/>
            <person name="Coutinho P.M."/>
            <person name="de Vries R.P."/>
            <person name="Ferreira P."/>
            <person name="Findley K."/>
            <person name="Foster B."/>
            <person name="Gaskell J."/>
            <person name="Glotzer D."/>
            <person name="Gorecki P."/>
            <person name="Heitman J."/>
            <person name="Hesse C."/>
            <person name="Hori C."/>
            <person name="Igarashi K."/>
            <person name="Jurgens J.A."/>
            <person name="Kallen N."/>
            <person name="Kersten P."/>
            <person name="Kohler A."/>
            <person name="Kuees U."/>
            <person name="Kumar T.K.A."/>
            <person name="Kuo A."/>
            <person name="LaButti K."/>
            <person name="Larrondo L.F."/>
            <person name="Lindquist E."/>
            <person name="Ling A."/>
            <person name="Lombard V."/>
            <person name="Lucas S."/>
            <person name="Lundell T."/>
            <person name="Martin R."/>
            <person name="McLaughlin D.J."/>
            <person name="Morgenstern I."/>
            <person name="Morin E."/>
            <person name="Murat C."/>
            <person name="Nagy L.G."/>
            <person name="Nolan M."/>
            <person name="Ohm R.A."/>
            <person name="Patyshakuliyeva A."/>
            <person name="Rokas A."/>
            <person name="Ruiz-Duenas F.J."/>
            <person name="Sabat G."/>
            <person name="Salamov A."/>
            <person name="Samejima M."/>
            <person name="Schmutz J."/>
            <person name="Slot J.C."/>
            <person name="St John F."/>
            <person name="Stenlid J."/>
            <person name="Sun H."/>
            <person name="Sun S."/>
            <person name="Syed K."/>
            <person name="Tsang A."/>
            <person name="Wiebenga A."/>
            <person name="Young D."/>
            <person name="Pisabarro A."/>
            <person name="Eastwood D.C."/>
            <person name="Martin F."/>
            <person name="Cullen D."/>
            <person name="Grigoriev I.V."/>
            <person name="Hibbett D.S."/>
        </authorList>
    </citation>
    <scope>NUCLEOTIDE SEQUENCE [LARGE SCALE GENOMIC DNA]</scope>
    <source>
        <strain evidence="1 2">MD-104</strain>
    </source>
</reference>
<sequence>MWISQNVIGVNERLGCGGTSYVAFCASCGIFKLIVEVMNSVMVVGMGDVVTFIIPPVSFASCSSGEWESSEDKDKCVLPFFAFGSVYTMVDMWRGGCMVWDSGEKCEVNYGVLLIFVALYGIANGNMKVWMCVLEVPTLMVKVKVAHEEYGGVRGWNGFDKHVNRWCGVGNGEGVVCCCDAGGVWFVRKAEAFDTESVEAFNVGRGAVRATDAFAAVLDFDVRVATETACFYVTTRVLGVRCVAELPIVSVLDSNLRCENGLAELTGRVFDSNGKPAWWVYKSDFLKDGVGGECYFELFGGIPVSTNAGTAGDAVDNDASPGKVGCDKHTVREFKSLLNKWNGCGADGSMVSAGAECVDLSLAVMMS</sequence>
<keyword evidence="2" id="KW-1185">Reference proteome</keyword>
<accession>A0A2H3JTJ5</accession>
<dbReference type="EMBL" id="KB467998">
    <property type="protein sequence ID" value="PCH39417.1"/>
    <property type="molecule type" value="Genomic_DNA"/>
</dbReference>
<gene>
    <name evidence="1" type="ORF">WOLCODRAFT_21464</name>
</gene>
<dbReference type="Proteomes" id="UP000218811">
    <property type="component" value="Unassembled WGS sequence"/>
</dbReference>
<name>A0A2H3JTJ5_WOLCO</name>
<proteinExistence type="predicted"/>
<organism evidence="1 2">
    <name type="scientific">Wolfiporia cocos (strain MD-104)</name>
    <name type="common">Brown rot fungus</name>
    <dbReference type="NCBI Taxonomy" id="742152"/>
    <lineage>
        <taxon>Eukaryota</taxon>
        <taxon>Fungi</taxon>
        <taxon>Dikarya</taxon>
        <taxon>Basidiomycota</taxon>
        <taxon>Agaricomycotina</taxon>
        <taxon>Agaricomycetes</taxon>
        <taxon>Polyporales</taxon>
        <taxon>Phaeolaceae</taxon>
        <taxon>Wolfiporia</taxon>
    </lineage>
</organism>
<evidence type="ECO:0000313" key="2">
    <source>
        <dbReference type="Proteomes" id="UP000218811"/>
    </source>
</evidence>
<evidence type="ECO:0000313" key="1">
    <source>
        <dbReference type="EMBL" id="PCH39417.1"/>
    </source>
</evidence>
<protein>
    <submittedName>
        <fullName evidence="1">Uncharacterized protein</fullName>
    </submittedName>
</protein>
<dbReference type="AlphaFoldDB" id="A0A2H3JTJ5"/>